<evidence type="ECO:0000313" key="2">
    <source>
        <dbReference type="Proteomes" id="UP000054995"/>
    </source>
</evidence>
<gene>
    <name evidence="1" type="ORF">T4D_5733</name>
</gene>
<sequence length="97" mass="11519">MKIQTTYLCNFCIFQSMRLVGCHNFASSFNMFNQFSSNKKANTHTYIYAPKMHNEQLHINMRTVNPANFKREKNERIFIVGEDRRVFNRENVPKAIP</sequence>
<evidence type="ECO:0000313" key="1">
    <source>
        <dbReference type="EMBL" id="KRY84436.1"/>
    </source>
</evidence>
<dbReference type="Proteomes" id="UP000054995">
    <property type="component" value="Unassembled WGS sequence"/>
</dbReference>
<dbReference type="EMBL" id="JYDT01000114">
    <property type="protein sequence ID" value="KRY84436.1"/>
    <property type="molecule type" value="Genomic_DNA"/>
</dbReference>
<keyword evidence="2" id="KW-1185">Reference proteome</keyword>
<reference evidence="1 2" key="1">
    <citation type="submission" date="2015-01" db="EMBL/GenBank/DDBJ databases">
        <title>Evolution of Trichinella species and genotypes.</title>
        <authorList>
            <person name="Korhonen P.K."/>
            <person name="Edoardo P."/>
            <person name="Giuseppe L.R."/>
            <person name="Gasser R.B."/>
        </authorList>
    </citation>
    <scope>NUCLEOTIDE SEQUENCE [LARGE SCALE GENOMIC DNA]</scope>
    <source>
        <strain evidence="1">ISS470</strain>
    </source>
</reference>
<accession>A0A0V1FEG0</accession>
<dbReference type="AlphaFoldDB" id="A0A0V1FEG0"/>
<comment type="caution">
    <text evidence="1">The sequence shown here is derived from an EMBL/GenBank/DDBJ whole genome shotgun (WGS) entry which is preliminary data.</text>
</comment>
<proteinExistence type="predicted"/>
<protein>
    <submittedName>
        <fullName evidence="1">Uncharacterized protein</fullName>
    </submittedName>
</protein>
<organism evidence="1 2">
    <name type="scientific">Trichinella pseudospiralis</name>
    <name type="common">Parasitic roundworm</name>
    <dbReference type="NCBI Taxonomy" id="6337"/>
    <lineage>
        <taxon>Eukaryota</taxon>
        <taxon>Metazoa</taxon>
        <taxon>Ecdysozoa</taxon>
        <taxon>Nematoda</taxon>
        <taxon>Enoplea</taxon>
        <taxon>Dorylaimia</taxon>
        <taxon>Trichinellida</taxon>
        <taxon>Trichinellidae</taxon>
        <taxon>Trichinella</taxon>
    </lineage>
</organism>
<name>A0A0V1FEG0_TRIPS</name>